<feature type="transmembrane region" description="Helical" evidence="1">
    <location>
        <begin position="220"/>
        <end position="240"/>
    </location>
</feature>
<feature type="transmembrane region" description="Helical" evidence="1">
    <location>
        <begin position="38"/>
        <end position="55"/>
    </location>
</feature>
<evidence type="ECO:0000256" key="1">
    <source>
        <dbReference type="SAM" id="Phobius"/>
    </source>
</evidence>
<gene>
    <name evidence="2" type="ORF">GA0070624_4264</name>
</gene>
<keyword evidence="1" id="KW-1133">Transmembrane helix</keyword>
<feature type="transmembrane region" description="Helical" evidence="1">
    <location>
        <begin position="130"/>
        <end position="147"/>
    </location>
</feature>
<dbReference type="InterPro" id="IPR010640">
    <property type="entry name" value="Low_temperature_requirement_A"/>
</dbReference>
<dbReference type="RefSeq" id="WP_091343693.1">
    <property type="nucleotide sequence ID" value="NZ_FMHV01000002.1"/>
</dbReference>
<name>A0A1C6SPK4_9ACTN</name>
<sequence>MSPADPDTAGRVTTVEVFFDVVFVFTVTQLALVLEDDLTWAGLGRVVLVLGVLWYPYTGYAWLTNQVPPRRPAQKITLFAGMAGFLLTSIAIPAAFTDTGLLFALGYLVLTGVHLIMFGRSAARAAAIRLTPYNLAAALLILLAAFVTGPATYALWVAAALVQAALPYLTPRHSWIRVAGTYEVAAGHLVERHGLLVIVALGESVVAIGAGVDIHHLTPGTAGAIVMALALPAALWWTYFTDTRAATATLDAAEPRVRTHLAARTFVLPHYLLLLGIVATATGIHAVVAHPDAPAGTAAALALAGGVALYLTGVGAARLALGLGLPLSRAAGAVAVLAAVPLGVWTVAGAQLAAVIVVLIAMLLAGPRHPAARTA</sequence>
<dbReference type="EMBL" id="FMHV01000002">
    <property type="protein sequence ID" value="SCL31418.1"/>
    <property type="molecule type" value="Genomic_DNA"/>
</dbReference>
<feature type="transmembrane region" description="Helical" evidence="1">
    <location>
        <begin position="101"/>
        <end position="118"/>
    </location>
</feature>
<dbReference type="OrthoDB" id="7698234at2"/>
<evidence type="ECO:0000313" key="2">
    <source>
        <dbReference type="EMBL" id="SCL31418.1"/>
    </source>
</evidence>
<organism evidence="2 3">
    <name type="scientific">Micromonospora rhizosphaerae</name>
    <dbReference type="NCBI Taxonomy" id="568872"/>
    <lineage>
        <taxon>Bacteria</taxon>
        <taxon>Bacillati</taxon>
        <taxon>Actinomycetota</taxon>
        <taxon>Actinomycetes</taxon>
        <taxon>Micromonosporales</taxon>
        <taxon>Micromonosporaceae</taxon>
        <taxon>Micromonospora</taxon>
    </lineage>
</organism>
<feature type="transmembrane region" description="Helical" evidence="1">
    <location>
        <begin position="76"/>
        <end position="95"/>
    </location>
</feature>
<evidence type="ECO:0000313" key="3">
    <source>
        <dbReference type="Proteomes" id="UP000199413"/>
    </source>
</evidence>
<feature type="transmembrane region" description="Helical" evidence="1">
    <location>
        <begin position="293"/>
        <end position="312"/>
    </location>
</feature>
<dbReference type="AlphaFoldDB" id="A0A1C6SPK4"/>
<accession>A0A1C6SPK4</accession>
<proteinExistence type="predicted"/>
<feature type="transmembrane region" description="Helical" evidence="1">
    <location>
        <begin position="261"/>
        <end position="287"/>
    </location>
</feature>
<keyword evidence="1" id="KW-0812">Transmembrane</keyword>
<protein>
    <submittedName>
        <fullName evidence="2">Low temperature requirement protein LtrA</fullName>
    </submittedName>
</protein>
<dbReference type="STRING" id="568872.GA0070624_4264"/>
<feature type="transmembrane region" description="Helical" evidence="1">
    <location>
        <begin position="12"/>
        <end position="32"/>
    </location>
</feature>
<reference evidence="3" key="1">
    <citation type="submission" date="2016-06" db="EMBL/GenBank/DDBJ databases">
        <authorList>
            <person name="Varghese N."/>
            <person name="Submissions Spin"/>
        </authorList>
    </citation>
    <scope>NUCLEOTIDE SEQUENCE [LARGE SCALE GENOMIC DNA]</scope>
    <source>
        <strain evidence="3">DSM 45431</strain>
    </source>
</reference>
<dbReference type="Pfam" id="PF06772">
    <property type="entry name" value="LtrA"/>
    <property type="match status" value="1"/>
</dbReference>
<keyword evidence="3" id="KW-1185">Reference proteome</keyword>
<dbReference type="Proteomes" id="UP000199413">
    <property type="component" value="Unassembled WGS sequence"/>
</dbReference>
<keyword evidence="1" id="KW-0472">Membrane</keyword>
<feature type="transmembrane region" description="Helical" evidence="1">
    <location>
        <begin position="344"/>
        <end position="365"/>
    </location>
</feature>
<dbReference type="PANTHER" id="PTHR36840:SF1">
    <property type="entry name" value="BLL5714 PROTEIN"/>
    <property type="match status" value="1"/>
</dbReference>
<dbReference type="PANTHER" id="PTHR36840">
    <property type="entry name" value="BLL5714 PROTEIN"/>
    <property type="match status" value="1"/>
</dbReference>